<gene>
    <name evidence="3" type="ORF">GCM10023184_26510</name>
</gene>
<dbReference type="Pfam" id="PF01433">
    <property type="entry name" value="Peptidase_M1"/>
    <property type="match status" value="1"/>
</dbReference>
<accession>A0ABP8H2E9</accession>
<dbReference type="PANTHER" id="PTHR45726:SF3">
    <property type="entry name" value="LEUKOTRIENE A-4 HYDROLASE"/>
    <property type="match status" value="1"/>
</dbReference>
<dbReference type="Proteomes" id="UP001501725">
    <property type="component" value="Unassembled WGS sequence"/>
</dbReference>
<feature type="signal peptide" evidence="1">
    <location>
        <begin position="1"/>
        <end position="18"/>
    </location>
</feature>
<sequence>MKKLLFALGLFAVGAVRAQAPAQAAYWQQHICYSIDVALNDQQHSLSGTADMTYINRSPDGLDFIWIHLWPNAYKDNKTAFAKQLLREKEGKSQLKAMKDNGYIDSLRFTVDGAEARTEAHPEHTDIVKLLLPKPLRPGDSVRIRTPFYVKLPTYISRSGHNGQSYMIAQWYPKPAVYDRKGWHPIPYLDQGEFYNEYGDYTVNITLPGAYIVGATGELQDAEELARYKQLGTANRGTDNDAPYTNNSASKTLRYSARNVPDFAWFADKGFVIEYDTLQLQPTARPIDVFAYHHPAGNPAWQRSTNFIKDAVRSYSRWIGPYAFPTVQAVEGPKNDNSGGMEYPMITLITMPDATDTTLDAVITHEVGHNWFPMMVATDERTYGFMDEGFNTYYEFLYEAEKYKTNLVLGSVLPAEVRKLPTDQFLGMIYNALNGIPMNAAINTPATGFRNKEEYGMVTYMKTATWMYILELSIGKEALHNAMRQYFSDWQFRHPYPEDFKASLEKATGKDLSDLFKGLEEKGAFK</sequence>
<dbReference type="EMBL" id="BAABGY010000007">
    <property type="protein sequence ID" value="GAA4333377.1"/>
    <property type="molecule type" value="Genomic_DNA"/>
</dbReference>
<dbReference type="InterPro" id="IPR014782">
    <property type="entry name" value="Peptidase_M1_dom"/>
</dbReference>
<evidence type="ECO:0000313" key="3">
    <source>
        <dbReference type="EMBL" id="GAA4333377.1"/>
    </source>
</evidence>
<feature type="chain" id="PRO_5046062252" description="Peptidase M1 membrane alanine aminopeptidase domain-containing protein" evidence="1">
    <location>
        <begin position="19"/>
        <end position="526"/>
    </location>
</feature>
<dbReference type="SUPFAM" id="SSF55486">
    <property type="entry name" value="Metalloproteases ('zincins'), catalytic domain"/>
    <property type="match status" value="1"/>
</dbReference>
<evidence type="ECO:0000259" key="2">
    <source>
        <dbReference type="Pfam" id="PF01433"/>
    </source>
</evidence>
<protein>
    <recommendedName>
        <fullName evidence="2">Peptidase M1 membrane alanine aminopeptidase domain-containing protein</fullName>
    </recommendedName>
</protein>
<dbReference type="InterPro" id="IPR034015">
    <property type="entry name" value="M1_LTA4H"/>
</dbReference>
<feature type="domain" description="Peptidase M1 membrane alanine aminopeptidase" evidence="2">
    <location>
        <begin position="320"/>
        <end position="516"/>
    </location>
</feature>
<proteinExistence type="predicted"/>
<evidence type="ECO:0000313" key="4">
    <source>
        <dbReference type="Proteomes" id="UP001501725"/>
    </source>
</evidence>
<evidence type="ECO:0000256" key="1">
    <source>
        <dbReference type="SAM" id="SignalP"/>
    </source>
</evidence>
<reference evidence="4" key="1">
    <citation type="journal article" date="2019" name="Int. J. Syst. Evol. Microbiol.">
        <title>The Global Catalogue of Microorganisms (GCM) 10K type strain sequencing project: providing services to taxonomists for standard genome sequencing and annotation.</title>
        <authorList>
            <consortium name="The Broad Institute Genomics Platform"/>
            <consortium name="The Broad Institute Genome Sequencing Center for Infectious Disease"/>
            <person name="Wu L."/>
            <person name="Ma J."/>
        </authorList>
    </citation>
    <scope>NUCLEOTIDE SEQUENCE [LARGE SCALE GENOMIC DNA]</scope>
    <source>
        <strain evidence="4">JCM 17919</strain>
    </source>
</reference>
<name>A0ABP8H2E9_9BACT</name>
<dbReference type="CDD" id="cd09604">
    <property type="entry name" value="M1_APN_like"/>
    <property type="match status" value="1"/>
</dbReference>
<keyword evidence="1" id="KW-0732">Signal</keyword>
<organism evidence="3 4">
    <name type="scientific">Flaviaesturariibacter amylovorans</name>
    <dbReference type="NCBI Taxonomy" id="1084520"/>
    <lineage>
        <taxon>Bacteria</taxon>
        <taxon>Pseudomonadati</taxon>
        <taxon>Bacteroidota</taxon>
        <taxon>Chitinophagia</taxon>
        <taxon>Chitinophagales</taxon>
        <taxon>Chitinophagaceae</taxon>
        <taxon>Flaviaestuariibacter</taxon>
    </lineage>
</organism>
<keyword evidence="4" id="KW-1185">Reference proteome</keyword>
<dbReference type="Gene3D" id="1.10.390.10">
    <property type="entry name" value="Neutral Protease Domain 2"/>
    <property type="match status" value="1"/>
</dbReference>
<dbReference type="InterPro" id="IPR027268">
    <property type="entry name" value="Peptidase_M4/M1_CTD_sf"/>
</dbReference>
<dbReference type="RefSeq" id="WP_345256234.1">
    <property type="nucleotide sequence ID" value="NZ_BAABGY010000007.1"/>
</dbReference>
<dbReference type="PANTHER" id="PTHR45726">
    <property type="entry name" value="LEUKOTRIENE A-4 HYDROLASE"/>
    <property type="match status" value="1"/>
</dbReference>
<comment type="caution">
    <text evidence="3">The sequence shown here is derived from an EMBL/GenBank/DDBJ whole genome shotgun (WGS) entry which is preliminary data.</text>
</comment>